<dbReference type="GO" id="GO:0042162">
    <property type="term" value="F:telomeric DNA binding"/>
    <property type="evidence" value="ECO:0007669"/>
    <property type="project" value="InterPro"/>
</dbReference>
<keyword evidence="4" id="KW-0227">DNA damage</keyword>
<dbReference type="InterPro" id="IPR027388">
    <property type="entry name" value="Ku70_bridge/pillars_dom_sf"/>
</dbReference>
<dbReference type="GO" id="GO:0000723">
    <property type="term" value="P:telomere maintenance"/>
    <property type="evidence" value="ECO:0007669"/>
    <property type="project" value="InterPro"/>
</dbReference>
<dbReference type="InterPro" id="IPR047087">
    <property type="entry name" value="KU70_core_dom"/>
</dbReference>
<dbReference type="Gene3D" id="1.10.720.30">
    <property type="entry name" value="SAP domain"/>
    <property type="match status" value="1"/>
</dbReference>
<reference evidence="13 14" key="1">
    <citation type="journal article" date="2018" name="Gigascience">
        <title>Genomes of trombidid mites reveal novel predicted allergens and laterally-transferred genes associated with secondary metabolism.</title>
        <authorList>
            <person name="Dong X."/>
            <person name="Chaisiri K."/>
            <person name="Xia D."/>
            <person name="Armstrong S.D."/>
            <person name="Fang Y."/>
            <person name="Donnelly M.J."/>
            <person name="Kadowaki T."/>
            <person name="McGarry J.W."/>
            <person name="Darby A.C."/>
            <person name="Makepeace B.L."/>
        </authorList>
    </citation>
    <scope>NUCLEOTIDE SEQUENCE [LARGE SCALE GENOMIC DNA]</scope>
    <source>
        <strain evidence="13">UoL-WK</strain>
    </source>
</reference>
<dbReference type="CDD" id="cd00788">
    <property type="entry name" value="KU70"/>
    <property type="match status" value="1"/>
</dbReference>
<dbReference type="InterPro" id="IPR006165">
    <property type="entry name" value="Ku70"/>
</dbReference>
<keyword evidence="3" id="KW-0547">Nucleotide-binding</keyword>
<dbReference type="InterPro" id="IPR016194">
    <property type="entry name" value="SPOC-like_C_dom_sf"/>
</dbReference>
<dbReference type="GO" id="GO:0043564">
    <property type="term" value="C:Ku70:Ku80 complex"/>
    <property type="evidence" value="ECO:0007669"/>
    <property type="project" value="InterPro"/>
</dbReference>
<dbReference type="AlphaFoldDB" id="A0A443QF35"/>
<accession>A0A443QF35</accession>
<evidence type="ECO:0000256" key="9">
    <source>
        <dbReference type="ARBA" id="ARBA00023172"/>
    </source>
</evidence>
<comment type="subcellular location">
    <subcellularLocation>
        <location evidence="1">Nucleus</location>
    </subcellularLocation>
</comment>
<dbReference type="SUPFAM" id="SSF100939">
    <property type="entry name" value="SPOC domain-like"/>
    <property type="match status" value="1"/>
</dbReference>
<evidence type="ECO:0000256" key="7">
    <source>
        <dbReference type="ARBA" id="ARBA00022840"/>
    </source>
</evidence>
<evidence type="ECO:0000256" key="11">
    <source>
        <dbReference type="ARBA" id="ARBA00023242"/>
    </source>
</evidence>
<dbReference type="Gene3D" id="4.10.970.10">
    <property type="entry name" value="Ku70, bridge and pillars"/>
    <property type="match status" value="1"/>
</dbReference>
<dbReference type="InterPro" id="IPR005160">
    <property type="entry name" value="Ku_C"/>
</dbReference>
<dbReference type="GO" id="GO:0005524">
    <property type="term" value="F:ATP binding"/>
    <property type="evidence" value="ECO:0007669"/>
    <property type="project" value="UniProtKB-KW"/>
</dbReference>
<evidence type="ECO:0000256" key="8">
    <source>
        <dbReference type="ARBA" id="ARBA00023125"/>
    </source>
</evidence>
<evidence type="ECO:0000313" key="13">
    <source>
        <dbReference type="EMBL" id="RWS01596.1"/>
    </source>
</evidence>
<dbReference type="GO" id="GO:0003678">
    <property type="term" value="F:DNA helicase activity"/>
    <property type="evidence" value="ECO:0007669"/>
    <property type="project" value="InterPro"/>
</dbReference>
<dbReference type="InterPro" id="IPR036361">
    <property type="entry name" value="SAP_dom_sf"/>
</dbReference>
<dbReference type="PANTHER" id="PTHR12604:SF2">
    <property type="entry name" value="X-RAY REPAIR CROSS-COMPLEMENTING PROTEIN 6"/>
    <property type="match status" value="1"/>
</dbReference>
<dbReference type="GO" id="GO:0016787">
    <property type="term" value="F:hydrolase activity"/>
    <property type="evidence" value="ECO:0007669"/>
    <property type="project" value="UniProtKB-KW"/>
</dbReference>
<dbReference type="Proteomes" id="UP000285301">
    <property type="component" value="Unassembled WGS sequence"/>
</dbReference>
<dbReference type="SMART" id="SM00559">
    <property type="entry name" value="Ku78"/>
    <property type="match status" value="1"/>
</dbReference>
<dbReference type="InterPro" id="IPR036465">
    <property type="entry name" value="vWFA_dom_sf"/>
</dbReference>
<evidence type="ECO:0000259" key="12">
    <source>
        <dbReference type="SMART" id="SM00559"/>
    </source>
</evidence>
<dbReference type="GO" id="GO:0006303">
    <property type="term" value="P:double-strand break repair via nonhomologous end joining"/>
    <property type="evidence" value="ECO:0007669"/>
    <property type="project" value="InterPro"/>
</dbReference>
<dbReference type="GO" id="GO:0006310">
    <property type="term" value="P:DNA recombination"/>
    <property type="evidence" value="ECO:0007669"/>
    <property type="project" value="UniProtKB-KW"/>
</dbReference>
<dbReference type="PANTHER" id="PTHR12604">
    <property type="entry name" value="KU AUTOANTIGEN DNA HELICASE"/>
    <property type="match status" value="1"/>
</dbReference>
<evidence type="ECO:0000256" key="2">
    <source>
        <dbReference type="ARBA" id="ARBA00005240"/>
    </source>
</evidence>
<evidence type="ECO:0000313" key="14">
    <source>
        <dbReference type="Proteomes" id="UP000285301"/>
    </source>
</evidence>
<evidence type="ECO:0000256" key="5">
    <source>
        <dbReference type="ARBA" id="ARBA00022801"/>
    </source>
</evidence>
<gene>
    <name evidence="13" type="ORF">B4U79_06969</name>
</gene>
<dbReference type="Pfam" id="PF03731">
    <property type="entry name" value="Ku_N"/>
    <property type="match status" value="1"/>
</dbReference>
<feature type="domain" description="Ku" evidence="12">
    <location>
        <begin position="253"/>
        <end position="392"/>
    </location>
</feature>
<dbReference type="PIRSF" id="PIRSF003033">
    <property type="entry name" value="Ku70"/>
    <property type="match status" value="1"/>
</dbReference>
<sequence length="548" mass="62693">MFDKFESTTAFHLAAQSIRNFIANVAISDSSDLIAVILAGTQRTDNSSDFKHIFVLKTLQQASAEFVLLFDDKILKMDHETFKTLYGHSENYSLGEVFWLCSVLFNEGKTKLSTKSVLFFTNKDDPYSADKVKRTQSVVRSGDLKTFGVDIDVIPLTNLKFDFEKFYNEIVTNPVLDEQIYIKPEQLLKRIRMKSHKRRVFATVPFVLGPDVKISVGVYVLVRETRKPFTIKFDRRTNKELKSETNLYAKETDDLVDKKKVVKSVEYAGTSIYFSTEELKAIKDQEIGLTLLGFKPMTCLQPHYHKKPTYFIVPNEETIKGSNCLFNALLTQCHKRDVFAVCRCLFRNTSSISLVALIPQIKIENEQPGFHVVVLPFSEDIREPNLIAAQPVTINERLIDKAKDIIKALKRDFNPDMIKNPALQKFYAHIEALALRLSSADEGKDDLKADTHSIDNILKRNLPEFEQYLPKASKPLPQATNENKIKFFRVKKEENFDVDDLREAAEKNQLGKLTVKVLKEFCGRKGINSNATRKADLISAIKEYYNIQ</sequence>
<keyword evidence="10" id="KW-0234">DNA repair</keyword>
<dbReference type="SUPFAM" id="SSF68906">
    <property type="entry name" value="SAP domain"/>
    <property type="match status" value="1"/>
</dbReference>
<dbReference type="Gene3D" id="2.40.290.10">
    <property type="match status" value="1"/>
</dbReference>
<keyword evidence="6" id="KW-0347">Helicase</keyword>
<keyword evidence="9" id="KW-0233">DNA recombination</keyword>
<protein>
    <recommendedName>
        <fullName evidence="12">Ku domain-containing protein</fullName>
    </recommendedName>
</protein>
<comment type="caution">
    <text evidence="13">The sequence shown here is derived from an EMBL/GenBank/DDBJ whole genome shotgun (WGS) entry which is preliminary data.</text>
</comment>
<dbReference type="STRING" id="1965070.A0A443QF35"/>
<dbReference type="Gene3D" id="1.10.1600.10">
    <property type="match status" value="1"/>
</dbReference>
<keyword evidence="14" id="KW-1185">Reference proteome</keyword>
<keyword evidence="11" id="KW-0539">Nucleus</keyword>
<evidence type="ECO:0000256" key="1">
    <source>
        <dbReference type="ARBA" id="ARBA00004123"/>
    </source>
</evidence>
<evidence type="ECO:0000256" key="10">
    <source>
        <dbReference type="ARBA" id="ARBA00023204"/>
    </source>
</evidence>
<keyword evidence="8" id="KW-0238">DNA-binding</keyword>
<dbReference type="NCBIfam" id="TIGR00578">
    <property type="entry name" value="ku70"/>
    <property type="match status" value="1"/>
</dbReference>
<evidence type="ECO:0000256" key="4">
    <source>
        <dbReference type="ARBA" id="ARBA00022763"/>
    </source>
</evidence>
<keyword evidence="7" id="KW-0067">ATP-binding</keyword>
<dbReference type="EMBL" id="NCKU01008916">
    <property type="protein sequence ID" value="RWS01596.1"/>
    <property type="molecule type" value="Genomic_DNA"/>
</dbReference>
<dbReference type="InterPro" id="IPR006164">
    <property type="entry name" value="DNA_bd_Ku70/Ku80"/>
</dbReference>
<dbReference type="GO" id="GO:0003690">
    <property type="term" value="F:double-stranded DNA binding"/>
    <property type="evidence" value="ECO:0007669"/>
    <property type="project" value="TreeGrafter"/>
</dbReference>
<dbReference type="Gene3D" id="3.40.50.410">
    <property type="entry name" value="von Willebrand factor, type A domain"/>
    <property type="match status" value="1"/>
</dbReference>
<organism evidence="13 14">
    <name type="scientific">Dinothrombium tinctorium</name>
    <dbReference type="NCBI Taxonomy" id="1965070"/>
    <lineage>
        <taxon>Eukaryota</taxon>
        <taxon>Metazoa</taxon>
        <taxon>Ecdysozoa</taxon>
        <taxon>Arthropoda</taxon>
        <taxon>Chelicerata</taxon>
        <taxon>Arachnida</taxon>
        <taxon>Acari</taxon>
        <taxon>Acariformes</taxon>
        <taxon>Trombidiformes</taxon>
        <taxon>Prostigmata</taxon>
        <taxon>Anystina</taxon>
        <taxon>Parasitengona</taxon>
        <taxon>Trombidioidea</taxon>
        <taxon>Trombidiidae</taxon>
        <taxon>Dinothrombium</taxon>
    </lineage>
</organism>
<evidence type="ECO:0000256" key="3">
    <source>
        <dbReference type="ARBA" id="ARBA00022741"/>
    </source>
</evidence>
<dbReference type="OrthoDB" id="6483906at2759"/>
<comment type="similarity">
    <text evidence="2">Belongs to the ku70 family.</text>
</comment>
<dbReference type="SUPFAM" id="SSF53300">
    <property type="entry name" value="vWA-like"/>
    <property type="match status" value="1"/>
</dbReference>
<keyword evidence="5" id="KW-0378">Hydrolase</keyword>
<name>A0A443QF35_9ACAR</name>
<evidence type="ECO:0000256" key="6">
    <source>
        <dbReference type="ARBA" id="ARBA00022806"/>
    </source>
</evidence>
<dbReference type="InterPro" id="IPR005161">
    <property type="entry name" value="Ku_N"/>
</dbReference>
<dbReference type="Pfam" id="PF03730">
    <property type="entry name" value="Ku_C"/>
    <property type="match status" value="1"/>
</dbReference>
<proteinExistence type="inferred from homology"/>
<dbReference type="Pfam" id="PF02735">
    <property type="entry name" value="Ku"/>
    <property type="match status" value="1"/>
</dbReference>
<dbReference type="GO" id="GO:0003684">
    <property type="term" value="F:damaged DNA binding"/>
    <property type="evidence" value="ECO:0007669"/>
    <property type="project" value="InterPro"/>
</dbReference>